<keyword evidence="1" id="KW-1133">Transmembrane helix</keyword>
<reference evidence="4" key="1">
    <citation type="journal article" date="2014" name="Nucleic Acids Res.">
        <title>The evolutionary dynamics of variant antigen genes in Babesia reveal a history of genomic innovation underlying host-parasite interaction.</title>
        <authorList>
            <person name="Jackson A.P."/>
            <person name="Otto T.D."/>
            <person name="Darby A."/>
            <person name="Ramaprasad A."/>
            <person name="Xia D."/>
            <person name="Echaide I.E."/>
            <person name="Farber M."/>
            <person name="Gahlot S."/>
            <person name="Gamble J."/>
            <person name="Gupta D."/>
            <person name="Gupta Y."/>
            <person name="Jackson L."/>
            <person name="Malandrin L."/>
            <person name="Malas T.B."/>
            <person name="Moussa E."/>
            <person name="Nair M."/>
            <person name="Reid A.J."/>
            <person name="Sanders M."/>
            <person name="Sharma J."/>
            <person name="Tracey A."/>
            <person name="Quail M.A."/>
            <person name="Weir W."/>
            <person name="Wastling J.M."/>
            <person name="Hall N."/>
            <person name="Willadsen P."/>
            <person name="Lingelbach K."/>
            <person name="Shiels B."/>
            <person name="Tait A."/>
            <person name="Berriman M."/>
            <person name="Allred D.R."/>
            <person name="Pain A."/>
        </authorList>
    </citation>
    <scope>NUCLEOTIDE SEQUENCE [LARGE SCALE GENOMIC DNA]</scope>
    <source>
        <strain evidence="4">Bond</strain>
    </source>
</reference>
<evidence type="ECO:0000256" key="1">
    <source>
        <dbReference type="SAM" id="Phobius"/>
    </source>
</evidence>
<feature type="chain" id="PRO_5001600737" evidence="2">
    <location>
        <begin position="18"/>
        <end position="234"/>
    </location>
</feature>
<evidence type="ECO:0000313" key="3">
    <source>
        <dbReference type="EMBL" id="CDR94685.1"/>
    </source>
</evidence>
<feature type="transmembrane region" description="Helical" evidence="1">
    <location>
        <begin position="214"/>
        <end position="233"/>
    </location>
</feature>
<dbReference type="GeneID" id="24563226"/>
<proteinExistence type="predicted"/>
<feature type="signal peptide" evidence="2">
    <location>
        <begin position="1"/>
        <end position="17"/>
    </location>
</feature>
<dbReference type="Proteomes" id="UP000033188">
    <property type="component" value="Chromosome 1"/>
</dbReference>
<dbReference type="EMBL" id="LK391707">
    <property type="protein sequence ID" value="CDR94685.1"/>
    <property type="molecule type" value="Genomic_DNA"/>
</dbReference>
<keyword evidence="4" id="KW-1185">Reference proteome</keyword>
<protein>
    <submittedName>
        <fullName evidence="3">Uncharacterized protein</fullName>
    </submittedName>
</protein>
<keyword evidence="2" id="KW-0732">Signal</keyword>
<sequence>MYAVLALFALCVRIASGSILLFGPVRPNTLACTTDYYGIGAEPQVPEKQLEKVKDFPQVTIAPVIETAFYTGYANQLSECVMRLRKEYLELNQDLVYPSVLHRLSLFVAKDYVRAHTAMADLHMLKMLHFSQRLLLGYSNSILTEPPHQTVEIRAEKYCNACVYVDVSEKLGRYRTKRALKLSAEVKRLVANINNIPSVKVTGKISLLVDAFCAPSLVLIAGGPIVLFGFHLLF</sequence>
<organism evidence="3 4">
    <name type="scientific">Babesia bigemina</name>
    <dbReference type="NCBI Taxonomy" id="5866"/>
    <lineage>
        <taxon>Eukaryota</taxon>
        <taxon>Sar</taxon>
        <taxon>Alveolata</taxon>
        <taxon>Apicomplexa</taxon>
        <taxon>Aconoidasida</taxon>
        <taxon>Piroplasmida</taxon>
        <taxon>Babesiidae</taxon>
        <taxon>Babesia</taxon>
    </lineage>
</organism>
<name>A0A061DAC4_BABBI</name>
<keyword evidence="1" id="KW-0812">Transmembrane</keyword>
<dbReference type="KEGG" id="bbig:BBBOND_0109830"/>
<dbReference type="OrthoDB" id="365045at2759"/>
<evidence type="ECO:0000313" key="4">
    <source>
        <dbReference type="Proteomes" id="UP000033188"/>
    </source>
</evidence>
<dbReference type="OMA" id="ENKRITH"/>
<dbReference type="AlphaFoldDB" id="A0A061DAC4"/>
<gene>
    <name evidence="3" type="ORF">BBBOND_0109830</name>
</gene>
<keyword evidence="1" id="KW-0472">Membrane</keyword>
<dbReference type="RefSeq" id="XP_012766871.1">
    <property type="nucleotide sequence ID" value="XM_012911417.1"/>
</dbReference>
<accession>A0A061DAC4</accession>
<evidence type="ECO:0000256" key="2">
    <source>
        <dbReference type="SAM" id="SignalP"/>
    </source>
</evidence>
<dbReference type="VEuPathDB" id="PiroplasmaDB:BBBOND_0109830"/>